<gene>
    <name evidence="3" type="ORF">SCHPADRAFT_910011</name>
</gene>
<dbReference type="EMBL" id="KQ086178">
    <property type="protein sequence ID" value="KLO06835.1"/>
    <property type="molecule type" value="Genomic_DNA"/>
</dbReference>
<feature type="compositionally biased region" description="Basic and acidic residues" evidence="1">
    <location>
        <begin position="121"/>
        <end position="136"/>
    </location>
</feature>
<proteinExistence type="predicted"/>
<feature type="transmembrane region" description="Helical" evidence="2">
    <location>
        <begin position="20"/>
        <end position="39"/>
    </location>
</feature>
<dbReference type="Proteomes" id="UP000053477">
    <property type="component" value="Unassembled WGS sequence"/>
</dbReference>
<name>A0A0H2R4W5_9AGAM</name>
<evidence type="ECO:0000313" key="4">
    <source>
        <dbReference type="Proteomes" id="UP000053477"/>
    </source>
</evidence>
<organism evidence="3 4">
    <name type="scientific">Schizopora paradoxa</name>
    <dbReference type="NCBI Taxonomy" id="27342"/>
    <lineage>
        <taxon>Eukaryota</taxon>
        <taxon>Fungi</taxon>
        <taxon>Dikarya</taxon>
        <taxon>Basidiomycota</taxon>
        <taxon>Agaricomycotina</taxon>
        <taxon>Agaricomycetes</taxon>
        <taxon>Hymenochaetales</taxon>
        <taxon>Schizoporaceae</taxon>
        <taxon>Schizopora</taxon>
    </lineage>
</organism>
<keyword evidence="2" id="KW-0472">Membrane</keyword>
<dbReference type="AlphaFoldDB" id="A0A0H2R4W5"/>
<keyword evidence="2" id="KW-0812">Transmembrane</keyword>
<feature type="compositionally biased region" description="Basic and acidic residues" evidence="1">
    <location>
        <begin position="94"/>
        <end position="113"/>
    </location>
</feature>
<evidence type="ECO:0000256" key="2">
    <source>
        <dbReference type="SAM" id="Phobius"/>
    </source>
</evidence>
<protein>
    <submittedName>
        <fullName evidence="3">Uncharacterized protein</fullName>
    </submittedName>
</protein>
<evidence type="ECO:0000256" key="1">
    <source>
        <dbReference type="SAM" id="MobiDB-lite"/>
    </source>
</evidence>
<dbReference type="InParanoid" id="A0A0H2R4W5"/>
<evidence type="ECO:0000313" key="3">
    <source>
        <dbReference type="EMBL" id="KLO06835.1"/>
    </source>
</evidence>
<keyword evidence="2" id="KW-1133">Transmembrane helix</keyword>
<feature type="region of interest" description="Disordered" evidence="1">
    <location>
        <begin position="49"/>
        <end position="149"/>
    </location>
</feature>
<keyword evidence="4" id="KW-1185">Reference proteome</keyword>
<sequence length="149" mass="16808">MKHAGKHNTQTISPVLEGALIGAVIGITLAGLIIAIVLWRERRRSKRRRFETDFGPTPFLLRNRPPLAQQNTRRPRASSSRRAEANTMGAVKLLDAKRKSFGHSAERGPREIPRAFTSPPKKAEFDFKSAFREDAQRKKHIPEAHLPIT</sequence>
<accession>A0A0H2R4W5</accession>
<reference evidence="3 4" key="1">
    <citation type="submission" date="2015-04" db="EMBL/GenBank/DDBJ databases">
        <title>Complete genome sequence of Schizopora paradoxa KUC8140, a cosmopolitan wood degrader in East Asia.</title>
        <authorList>
            <consortium name="DOE Joint Genome Institute"/>
            <person name="Min B."/>
            <person name="Park H."/>
            <person name="Jang Y."/>
            <person name="Kim J.-J."/>
            <person name="Kim K.H."/>
            <person name="Pangilinan J."/>
            <person name="Lipzen A."/>
            <person name="Riley R."/>
            <person name="Grigoriev I.V."/>
            <person name="Spatafora J.W."/>
            <person name="Choi I.-G."/>
        </authorList>
    </citation>
    <scope>NUCLEOTIDE SEQUENCE [LARGE SCALE GENOMIC DNA]</scope>
    <source>
        <strain evidence="3 4">KUC8140</strain>
    </source>
</reference>